<evidence type="ECO:0000256" key="1">
    <source>
        <dbReference type="ARBA" id="ARBA00022729"/>
    </source>
</evidence>
<protein>
    <recommendedName>
        <fullName evidence="3">CBM1 domain-containing protein</fullName>
    </recommendedName>
</protein>
<dbReference type="OMA" id="EGPTCCA"/>
<name>K3X984_GLOUD</name>
<evidence type="ECO:0000313" key="4">
    <source>
        <dbReference type="EnsemblProtists" id="PYU1_T013783"/>
    </source>
</evidence>
<dbReference type="eggNOG" id="ENOG502RUWZ">
    <property type="taxonomic scope" value="Eukaryota"/>
</dbReference>
<dbReference type="STRING" id="431595.K3X984"/>
<proteinExistence type="predicted"/>
<dbReference type="Proteomes" id="UP000019132">
    <property type="component" value="Unassembled WGS sequence"/>
</dbReference>
<dbReference type="AlphaFoldDB" id="K3X984"/>
<keyword evidence="1" id="KW-0732">Signal</keyword>
<dbReference type="SUPFAM" id="SSF57180">
    <property type="entry name" value="Cellulose-binding domain"/>
    <property type="match status" value="2"/>
</dbReference>
<dbReference type="SMART" id="SM00236">
    <property type="entry name" value="fCBD"/>
    <property type="match status" value="3"/>
</dbReference>
<dbReference type="InParanoid" id="K3X984"/>
<evidence type="ECO:0000256" key="2">
    <source>
        <dbReference type="SAM" id="MobiDB-lite"/>
    </source>
</evidence>
<dbReference type="VEuPathDB" id="FungiDB:PYU1_G013754"/>
<feature type="region of interest" description="Disordered" evidence="2">
    <location>
        <begin position="110"/>
        <end position="165"/>
    </location>
</feature>
<feature type="domain" description="CBM1" evidence="3">
    <location>
        <begin position="225"/>
        <end position="261"/>
    </location>
</feature>
<feature type="compositionally biased region" description="Low complexity" evidence="2">
    <location>
        <begin position="128"/>
        <end position="155"/>
    </location>
</feature>
<evidence type="ECO:0000313" key="5">
    <source>
        <dbReference type="Proteomes" id="UP000019132"/>
    </source>
</evidence>
<dbReference type="EnsemblProtists" id="PYU1_T013783">
    <property type="protein sequence ID" value="PYU1_T013783"/>
    <property type="gene ID" value="PYU1_G013754"/>
</dbReference>
<sequence>MWFEEGSAEGSYLDDEGDSVDGVGDGYGIDWTNWSWPDDVIPDMWKDAIGPFGQCGGTGYAGNETCIENWLCVQFADAFAECLPVSSVVTANGTVVIAVPPLPTVTIAPAPVDSSSSGSLSNEPEPPAAVTTAPFPSTPAPTTTLPPASATDSPSVSSGSGDHHISQFDKVKPWQQCGGRNFNYTHYGATHGTDNDTLRLTCTAGYQCDVINDWFFQCVPVHDTDSVALWSQCGGAFHQGRTNCVASATCRVFNDWYAQCVPV</sequence>
<feature type="domain" description="CBM1" evidence="3">
    <location>
        <begin position="169"/>
        <end position="219"/>
    </location>
</feature>
<reference evidence="4" key="3">
    <citation type="submission" date="2015-02" db="UniProtKB">
        <authorList>
            <consortium name="EnsemblProtists"/>
        </authorList>
    </citation>
    <scope>IDENTIFICATION</scope>
    <source>
        <strain evidence="4">DAOM BR144</strain>
    </source>
</reference>
<keyword evidence="5" id="KW-1185">Reference proteome</keyword>
<dbReference type="HOGENOM" id="CLU_066779_0_0_1"/>
<dbReference type="Pfam" id="PF00734">
    <property type="entry name" value="CBM_1"/>
    <property type="match status" value="2"/>
</dbReference>
<dbReference type="GO" id="GO:0005975">
    <property type="term" value="P:carbohydrate metabolic process"/>
    <property type="evidence" value="ECO:0007669"/>
    <property type="project" value="InterPro"/>
</dbReference>
<organism evidence="4 5">
    <name type="scientific">Globisporangium ultimum (strain ATCC 200006 / CBS 805.95 / DAOM BR144)</name>
    <name type="common">Pythium ultimum</name>
    <dbReference type="NCBI Taxonomy" id="431595"/>
    <lineage>
        <taxon>Eukaryota</taxon>
        <taxon>Sar</taxon>
        <taxon>Stramenopiles</taxon>
        <taxon>Oomycota</taxon>
        <taxon>Peronosporomycetes</taxon>
        <taxon>Pythiales</taxon>
        <taxon>Pythiaceae</taxon>
        <taxon>Globisporangium</taxon>
    </lineage>
</organism>
<dbReference type="InterPro" id="IPR035971">
    <property type="entry name" value="CBD_sf"/>
</dbReference>
<feature type="domain" description="CBM1" evidence="3">
    <location>
        <begin position="47"/>
        <end position="83"/>
    </location>
</feature>
<dbReference type="EMBL" id="GL376614">
    <property type="status" value="NOT_ANNOTATED_CDS"/>
    <property type="molecule type" value="Genomic_DNA"/>
</dbReference>
<accession>K3X984</accession>
<dbReference type="PROSITE" id="PS00562">
    <property type="entry name" value="CBM1_1"/>
    <property type="match status" value="1"/>
</dbReference>
<dbReference type="InterPro" id="IPR000254">
    <property type="entry name" value="CBD"/>
</dbReference>
<evidence type="ECO:0000259" key="3">
    <source>
        <dbReference type="PROSITE" id="PS51164"/>
    </source>
</evidence>
<dbReference type="PROSITE" id="PS51164">
    <property type="entry name" value="CBM1_2"/>
    <property type="match status" value="3"/>
</dbReference>
<reference evidence="5" key="2">
    <citation type="submission" date="2010-04" db="EMBL/GenBank/DDBJ databases">
        <authorList>
            <person name="Buell R."/>
            <person name="Hamilton J."/>
            <person name="Hostetler J."/>
        </authorList>
    </citation>
    <scope>NUCLEOTIDE SEQUENCE [LARGE SCALE GENOMIC DNA]</scope>
    <source>
        <strain evidence="5">DAOM:BR144</strain>
    </source>
</reference>
<dbReference type="GO" id="GO:0030248">
    <property type="term" value="F:cellulose binding"/>
    <property type="evidence" value="ECO:0007669"/>
    <property type="project" value="InterPro"/>
</dbReference>
<reference evidence="5" key="1">
    <citation type="journal article" date="2010" name="Genome Biol.">
        <title>Genome sequence of the necrotrophic plant pathogen Pythium ultimum reveals original pathogenicity mechanisms and effector repertoire.</title>
        <authorList>
            <person name="Levesque C.A."/>
            <person name="Brouwer H."/>
            <person name="Cano L."/>
            <person name="Hamilton J.P."/>
            <person name="Holt C."/>
            <person name="Huitema E."/>
            <person name="Raffaele S."/>
            <person name="Robideau G.P."/>
            <person name="Thines M."/>
            <person name="Win J."/>
            <person name="Zerillo M.M."/>
            <person name="Beakes G.W."/>
            <person name="Boore J.L."/>
            <person name="Busam D."/>
            <person name="Dumas B."/>
            <person name="Ferriera S."/>
            <person name="Fuerstenberg S.I."/>
            <person name="Gachon C.M."/>
            <person name="Gaulin E."/>
            <person name="Govers F."/>
            <person name="Grenville-Briggs L."/>
            <person name="Horner N."/>
            <person name="Hostetler J."/>
            <person name="Jiang R.H."/>
            <person name="Johnson J."/>
            <person name="Krajaejun T."/>
            <person name="Lin H."/>
            <person name="Meijer H.J."/>
            <person name="Moore B."/>
            <person name="Morris P."/>
            <person name="Phuntmart V."/>
            <person name="Puiu D."/>
            <person name="Shetty J."/>
            <person name="Stajich J.E."/>
            <person name="Tripathy S."/>
            <person name="Wawra S."/>
            <person name="van West P."/>
            <person name="Whitty B.R."/>
            <person name="Coutinho P.M."/>
            <person name="Henrissat B."/>
            <person name="Martin F."/>
            <person name="Thomas P.D."/>
            <person name="Tyler B.M."/>
            <person name="De Vries R.P."/>
            <person name="Kamoun S."/>
            <person name="Yandell M."/>
            <person name="Tisserat N."/>
            <person name="Buell C.R."/>
        </authorList>
    </citation>
    <scope>NUCLEOTIDE SEQUENCE</scope>
    <source>
        <strain evidence="5">DAOM:BR144</strain>
    </source>
</reference>
<dbReference type="GO" id="GO:0005576">
    <property type="term" value="C:extracellular region"/>
    <property type="evidence" value="ECO:0007669"/>
    <property type="project" value="InterPro"/>
</dbReference>